<organism evidence="1">
    <name type="scientific">Oikopleura dioica</name>
    <name type="common">Tunicate</name>
    <dbReference type="NCBI Taxonomy" id="34765"/>
    <lineage>
        <taxon>Eukaryota</taxon>
        <taxon>Metazoa</taxon>
        <taxon>Chordata</taxon>
        <taxon>Tunicata</taxon>
        <taxon>Appendicularia</taxon>
        <taxon>Copelata</taxon>
        <taxon>Oikopleuridae</taxon>
        <taxon>Oikopleura</taxon>
    </lineage>
</organism>
<dbReference type="EMBL" id="FN654694">
    <property type="protein sequence ID" value="CBY35904.1"/>
    <property type="molecule type" value="Genomic_DNA"/>
</dbReference>
<name>E4YK93_OIKDI</name>
<protein>
    <submittedName>
        <fullName evidence="1">Uncharacterized protein</fullName>
    </submittedName>
</protein>
<feature type="non-terminal residue" evidence="1">
    <location>
        <position position="1"/>
    </location>
</feature>
<dbReference type="AlphaFoldDB" id="E4YK93"/>
<proteinExistence type="predicted"/>
<accession>E4YK93</accession>
<evidence type="ECO:0000313" key="1">
    <source>
        <dbReference type="EMBL" id="CBY35904.1"/>
    </source>
</evidence>
<dbReference type="Proteomes" id="UP000011014">
    <property type="component" value="Unassembled WGS sequence"/>
</dbReference>
<sequence>GIFVCTTEPLFRTFASA</sequence>
<gene>
    <name evidence="1" type="ORF">GSOID_T00028377001</name>
</gene>
<reference evidence="1" key="1">
    <citation type="journal article" date="2010" name="Science">
        <title>Plasticity of animal genome architecture unmasked by rapid evolution of a pelagic tunicate.</title>
        <authorList>
            <person name="Denoeud F."/>
            <person name="Henriet S."/>
            <person name="Mungpakdee S."/>
            <person name="Aury J.M."/>
            <person name="Da Silva C."/>
            <person name="Brinkmann H."/>
            <person name="Mikhaleva J."/>
            <person name="Olsen L.C."/>
            <person name="Jubin C."/>
            <person name="Canestro C."/>
            <person name="Bouquet J.M."/>
            <person name="Danks G."/>
            <person name="Poulain J."/>
            <person name="Campsteijn C."/>
            <person name="Adamski M."/>
            <person name="Cross I."/>
            <person name="Yadetie F."/>
            <person name="Muffato M."/>
            <person name="Louis A."/>
            <person name="Butcher S."/>
            <person name="Tsagkogeorga G."/>
            <person name="Konrad A."/>
            <person name="Singh S."/>
            <person name="Jensen M.F."/>
            <person name="Cong E.H."/>
            <person name="Eikeseth-Otteraa H."/>
            <person name="Noel B."/>
            <person name="Anthouard V."/>
            <person name="Porcel B.M."/>
            <person name="Kachouri-Lafond R."/>
            <person name="Nishino A."/>
            <person name="Ugolini M."/>
            <person name="Chourrout P."/>
            <person name="Nishida H."/>
            <person name="Aasland R."/>
            <person name="Huzurbazar S."/>
            <person name="Westhof E."/>
            <person name="Delsuc F."/>
            <person name="Lehrach H."/>
            <person name="Reinhardt R."/>
            <person name="Weissenbach J."/>
            <person name="Roy S.W."/>
            <person name="Artiguenave F."/>
            <person name="Postlethwait J.H."/>
            <person name="Manak J.R."/>
            <person name="Thompson E.M."/>
            <person name="Jaillon O."/>
            <person name="Du Pasquier L."/>
            <person name="Boudinot P."/>
            <person name="Liberles D.A."/>
            <person name="Volff J.N."/>
            <person name="Philippe H."/>
            <person name="Lenhard B."/>
            <person name="Roest Crollius H."/>
            <person name="Wincker P."/>
            <person name="Chourrout D."/>
        </authorList>
    </citation>
    <scope>NUCLEOTIDE SEQUENCE [LARGE SCALE GENOMIC DNA]</scope>
</reference>